<evidence type="ECO:0000256" key="1">
    <source>
        <dbReference type="SAM" id="Phobius"/>
    </source>
</evidence>
<sequence length="68" mass="8093">MSVWLTLDKYLICGPKRGPINEAQYLKSDKYDRKPPLMVGILIYIPASFVSWVVDEIYHLYRNIDCRW</sequence>
<evidence type="ECO:0000313" key="4">
    <source>
        <dbReference type="Proteomes" id="UP000248798"/>
    </source>
</evidence>
<accession>A0A328FGG1</accession>
<keyword evidence="1" id="KW-1133">Transmembrane helix</keyword>
<reference evidence="3 4" key="1">
    <citation type="submission" date="2018-06" db="EMBL/GenBank/DDBJ databases">
        <title>Complete Genome Sequence of Desulfobacter hydrogenophilus (DSM3380).</title>
        <authorList>
            <person name="Marietou A."/>
            <person name="Schreiber L."/>
            <person name="Marshall I."/>
            <person name="Jorgensen B."/>
        </authorList>
    </citation>
    <scope>NUCLEOTIDE SEQUENCE [LARGE SCALE GENOMIC DNA]</scope>
    <source>
        <strain evidence="3 4">DSM 3380</strain>
    </source>
</reference>
<name>A0A328FGG1_9BACT</name>
<feature type="transmembrane region" description="Helical" evidence="1">
    <location>
        <begin position="37"/>
        <end position="54"/>
    </location>
</feature>
<evidence type="ECO:0000313" key="5">
    <source>
        <dbReference type="Proteomes" id="UP000293902"/>
    </source>
</evidence>
<dbReference type="Proteomes" id="UP000293902">
    <property type="component" value="Chromosome"/>
</dbReference>
<organism evidence="3 4">
    <name type="scientific">Desulfobacter hydrogenophilus</name>
    <dbReference type="NCBI Taxonomy" id="2291"/>
    <lineage>
        <taxon>Bacteria</taxon>
        <taxon>Pseudomonadati</taxon>
        <taxon>Thermodesulfobacteriota</taxon>
        <taxon>Desulfobacteria</taxon>
        <taxon>Desulfobacterales</taxon>
        <taxon>Desulfobacteraceae</taxon>
        <taxon>Desulfobacter</taxon>
    </lineage>
</organism>
<keyword evidence="1" id="KW-0812">Transmembrane</keyword>
<keyword evidence="5" id="KW-1185">Reference proteome</keyword>
<evidence type="ECO:0000313" key="3">
    <source>
        <dbReference type="EMBL" id="RAM03678.1"/>
    </source>
</evidence>
<evidence type="ECO:0000313" key="2">
    <source>
        <dbReference type="EMBL" id="QBH13427.1"/>
    </source>
</evidence>
<keyword evidence="1" id="KW-0472">Membrane</keyword>
<dbReference type="EMBL" id="CP036313">
    <property type="protein sequence ID" value="QBH13427.1"/>
    <property type="molecule type" value="Genomic_DNA"/>
</dbReference>
<dbReference type="Proteomes" id="UP000248798">
    <property type="component" value="Unassembled WGS sequence"/>
</dbReference>
<proteinExistence type="predicted"/>
<gene>
    <name evidence="3" type="ORF">DO021_01060</name>
    <name evidence="2" type="ORF">EYB58_11135</name>
</gene>
<dbReference type="AlphaFoldDB" id="A0A328FGG1"/>
<dbReference type="EMBL" id="QLNI01000002">
    <property type="protein sequence ID" value="RAM03678.1"/>
    <property type="molecule type" value="Genomic_DNA"/>
</dbReference>
<protein>
    <submittedName>
        <fullName evidence="3">Uncharacterized protein</fullName>
    </submittedName>
</protein>
<reference evidence="2 5" key="2">
    <citation type="submission" date="2019-02" db="EMBL/GenBank/DDBJ databases">
        <title>Complete genome sequence of Desulfobacter hydrogenophilus AcRS1.</title>
        <authorList>
            <person name="Marietou A."/>
            <person name="Lund M.B."/>
            <person name="Marshall I.P.G."/>
            <person name="Schreiber L."/>
            <person name="Jorgensen B."/>
        </authorList>
    </citation>
    <scope>NUCLEOTIDE SEQUENCE [LARGE SCALE GENOMIC DNA]</scope>
    <source>
        <strain evidence="2 5">AcRS1</strain>
    </source>
</reference>